<keyword evidence="2" id="KW-0732">Signal</keyword>
<evidence type="ECO:0000313" key="4">
    <source>
        <dbReference type="Proteomes" id="UP000199550"/>
    </source>
</evidence>
<evidence type="ECO:0000256" key="2">
    <source>
        <dbReference type="SAM" id="SignalP"/>
    </source>
</evidence>
<protein>
    <recommendedName>
        <fullName evidence="5">DUF4893 domain-containing protein</fullName>
    </recommendedName>
</protein>
<keyword evidence="4" id="KW-1185">Reference proteome</keyword>
<dbReference type="Proteomes" id="UP000199550">
    <property type="component" value="Unassembled WGS sequence"/>
</dbReference>
<evidence type="ECO:0000256" key="1">
    <source>
        <dbReference type="SAM" id="MobiDB-lite"/>
    </source>
</evidence>
<accession>A0A1I4EMX2</accession>
<organism evidence="3 4">
    <name type="scientific">Loktanella salsilacus</name>
    <dbReference type="NCBI Taxonomy" id="195913"/>
    <lineage>
        <taxon>Bacteria</taxon>
        <taxon>Pseudomonadati</taxon>
        <taxon>Pseudomonadota</taxon>
        <taxon>Alphaproteobacteria</taxon>
        <taxon>Rhodobacterales</taxon>
        <taxon>Roseobacteraceae</taxon>
        <taxon>Loktanella</taxon>
    </lineage>
</organism>
<feature type="chain" id="PRO_5011566991" description="DUF4893 domain-containing protein" evidence="2">
    <location>
        <begin position="18"/>
        <end position="222"/>
    </location>
</feature>
<sequence length="222" mass="23130">MIRAVSLALLLPTVVFAQDASPIRGADQARLDAFNATAGSALLQAFAGGGLGDVDLLQEVLSGTALAPLATSLPGDWTCRTLKLGGDLSALVTYAPFDCIITADGAAFVIDKTSGSQRLMGQITLVDGAMILTGTGYVTDTAPLPYADLPPENTSDGTLWPVVGIVTQPEPDRIRILMPQPLLESDLDILDLRRKPAPEAPEEAAATDEADVVPIPDDAPIE</sequence>
<proteinExistence type="predicted"/>
<dbReference type="STRING" id="195913.SAMN04488004_10741"/>
<gene>
    <name evidence="3" type="ORF">SAMN04488004_10741</name>
</gene>
<dbReference type="EMBL" id="FOTF01000007">
    <property type="protein sequence ID" value="SFL06430.1"/>
    <property type="molecule type" value="Genomic_DNA"/>
</dbReference>
<dbReference type="InterPro" id="IPR032609">
    <property type="entry name" value="DUF4893"/>
</dbReference>
<feature type="compositionally biased region" description="Acidic residues" evidence="1">
    <location>
        <begin position="200"/>
        <end position="211"/>
    </location>
</feature>
<name>A0A1I4EMX2_9RHOB</name>
<dbReference type="RefSeq" id="WP_175499220.1">
    <property type="nucleotide sequence ID" value="NZ_FOTF01000007.1"/>
</dbReference>
<feature type="signal peptide" evidence="2">
    <location>
        <begin position="1"/>
        <end position="17"/>
    </location>
</feature>
<evidence type="ECO:0000313" key="3">
    <source>
        <dbReference type="EMBL" id="SFL06430.1"/>
    </source>
</evidence>
<feature type="region of interest" description="Disordered" evidence="1">
    <location>
        <begin position="193"/>
        <end position="222"/>
    </location>
</feature>
<reference evidence="3 4" key="1">
    <citation type="submission" date="2016-10" db="EMBL/GenBank/DDBJ databases">
        <authorList>
            <person name="de Groot N.N."/>
        </authorList>
    </citation>
    <scope>NUCLEOTIDE SEQUENCE [LARGE SCALE GENOMIC DNA]</scope>
    <source>
        <strain evidence="3 4">DSM 16199</strain>
    </source>
</reference>
<dbReference type="Pfam" id="PF16233">
    <property type="entry name" value="DUF4893"/>
    <property type="match status" value="1"/>
</dbReference>
<dbReference type="AlphaFoldDB" id="A0A1I4EMX2"/>
<evidence type="ECO:0008006" key="5">
    <source>
        <dbReference type="Google" id="ProtNLM"/>
    </source>
</evidence>